<dbReference type="PANTHER" id="PTHR30469:SF15">
    <property type="entry name" value="HLYD FAMILY OF SECRETION PROTEINS"/>
    <property type="match status" value="1"/>
</dbReference>
<dbReference type="RefSeq" id="WP_237856086.1">
    <property type="nucleotide sequence ID" value="NZ_JAKLWS010000038.1"/>
</dbReference>
<dbReference type="Pfam" id="PF25876">
    <property type="entry name" value="HH_MFP_RND"/>
    <property type="match status" value="1"/>
</dbReference>
<evidence type="ECO:0000313" key="6">
    <source>
        <dbReference type="Proteomes" id="UP001165366"/>
    </source>
</evidence>
<dbReference type="PANTHER" id="PTHR30469">
    <property type="entry name" value="MULTIDRUG RESISTANCE PROTEIN MDTA"/>
    <property type="match status" value="1"/>
</dbReference>
<dbReference type="Pfam" id="PF25917">
    <property type="entry name" value="BSH_RND"/>
    <property type="match status" value="1"/>
</dbReference>
<evidence type="ECO:0000256" key="1">
    <source>
        <dbReference type="ARBA" id="ARBA00023054"/>
    </source>
</evidence>
<dbReference type="PROSITE" id="PS51257">
    <property type="entry name" value="PROKAR_LIPOPROTEIN"/>
    <property type="match status" value="1"/>
</dbReference>
<organism evidence="5 6">
    <name type="scientific">Rhodohalobacter sulfatireducens</name>
    <dbReference type="NCBI Taxonomy" id="2911366"/>
    <lineage>
        <taxon>Bacteria</taxon>
        <taxon>Pseudomonadati</taxon>
        <taxon>Balneolota</taxon>
        <taxon>Balneolia</taxon>
        <taxon>Balneolales</taxon>
        <taxon>Balneolaceae</taxon>
        <taxon>Rhodohalobacter</taxon>
    </lineage>
</organism>
<name>A0ABS9KIG5_9BACT</name>
<evidence type="ECO:0000256" key="2">
    <source>
        <dbReference type="SAM" id="Coils"/>
    </source>
</evidence>
<dbReference type="SUPFAM" id="SSF111369">
    <property type="entry name" value="HlyD-like secretion proteins"/>
    <property type="match status" value="1"/>
</dbReference>
<reference evidence="5" key="2">
    <citation type="submission" date="2024-05" db="EMBL/GenBank/DDBJ databases">
        <title>Rhodohalobacter halophilus gen. nov., sp. nov., a moderately halophilic member of the family Balneolaceae.</title>
        <authorList>
            <person name="Xia J."/>
        </authorList>
    </citation>
    <scope>NUCLEOTIDE SEQUENCE</scope>
    <source>
        <strain evidence="5">WB101</strain>
    </source>
</reference>
<accession>A0ABS9KIG5</accession>
<comment type="caution">
    <text evidence="5">The sequence shown here is derived from an EMBL/GenBank/DDBJ whole genome shotgun (WGS) entry which is preliminary data.</text>
</comment>
<dbReference type="Proteomes" id="UP001165366">
    <property type="component" value="Unassembled WGS sequence"/>
</dbReference>
<dbReference type="InterPro" id="IPR058624">
    <property type="entry name" value="MdtA-like_HH"/>
</dbReference>
<reference evidence="5" key="1">
    <citation type="submission" date="2022-01" db="EMBL/GenBank/DDBJ databases">
        <authorList>
            <person name="Wang Y."/>
        </authorList>
    </citation>
    <scope>NUCLEOTIDE SEQUENCE</scope>
    <source>
        <strain evidence="5">WB101</strain>
    </source>
</reference>
<feature type="coiled-coil region" evidence="2">
    <location>
        <begin position="75"/>
        <end position="147"/>
    </location>
</feature>
<evidence type="ECO:0000313" key="5">
    <source>
        <dbReference type="EMBL" id="MCG2590644.1"/>
    </source>
</evidence>
<dbReference type="EMBL" id="JAKLWS010000038">
    <property type="protein sequence ID" value="MCG2590644.1"/>
    <property type="molecule type" value="Genomic_DNA"/>
</dbReference>
<feature type="domain" description="Multidrug resistance protein MdtA-like alpha-helical hairpin" evidence="3">
    <location>
        <begin position="90"/>
        <end position="142"/>
    </location>
</feature>
<dbReference type="InterPro" id="IPR058625">
    <property type="entry name" value="MdtA-like_BSH"/>
</dbReference>
<dbReference type="Gene3D" id="2.40.50.100">
    <property type="match status" value="1"/>
</dbReference>
<keyword evidence="1 2" id="KW-0175">Coiled coil</keyword>
<proteinExistence type="predicted"/>
<feature type="domain" description="Multidrug resistance protein MdtA-like barrel-sandwich hybrid" evidence="4">
    <location>
        <begin position="36"/>
        <end position="199"/>
    </location>
</feature>
<keyword evidence="6" id="KW-1185">Reference proteome</keyword>
<sequence>MERIKWPIILLGLLVTASCSSENGSDAFGQFEADEVVISSETNGRLLNFDLEEGQRFEEGEHVALIDTTQLHLQKEEVNASIEAIRTNIDKLNAQKAVFESQLETARKELSRFESLQEDNAATQQQLDSAEGRVQTLERQIESVEVGKGSVSAEVRRMGTKIAQINDQIERASITNPVSGTVLNKFAEEHELISQGKPLYSIANLDVMVLRVYISGAQLPAIQLGETVDVIFDENKADNQNTRGRVSWIASEAEFTPRMIQTKQERVTQVYAVKVRVDNPDGKLKIGMPGEVRFESDASENE</sequence>
<evidence type="ECO:0000259" key="3">
    <source>
        <dbReference type="Pfam" id="PF25876"/>
    </source>
</evidence>
<protein>
    <submittedName>
        <fullName evidence="5">HlyD family efflux transporter periplasmic adaptor subunit</fullName>
    </submittedName>
</protein>
<dbReference type="Gene3D" id="6.10.140.1990">
    <property type="match status" value="1"/>
</dbReference>
<evidence type="ECO:0000259" key="4">
    <source>
        <dbReference type="Pfam" id="PF25917"/>
    </source>
</evidence>
<dbReference type="Gene3D" id="2.40.30.170">
    <property type="match status" value="1"/>
</dbReference>
<gene>
    <name evidence="5" type="ORF">L6773_18875</name>
</gene>
<dbReference type="InterPro" id="IPR030190">
    <property type="entry name" value="MacA_alpha-hairpin_sf"/>
</dbReference>